<dbReference type="RefSeq" id="WP_220194371.1">
    <property type="nucleotide sequence ID" value="NZ_BNJF01000001.1"/>
</dbReference>
<dbReference type="PROSITE" id="PS00622">
    <property type="entry name" value="HTH_LUXR_1"/>
    <property type="match status" value="1"/>
</dbReference>
<dbReference type="InterPro" id="IPR019734">
    <property type="entry name" value="TPR_rpt"/>
</dbReference>
<organism evidence="2 3">
    <name type="scientific">Ktedonospora formicarum</name>
    <dbReference type="NCBI Taxonomy" id="2778364"/>
    <lineage>
        <taxon>Bacteria</taxon>
        <taxon>Bacillati</taxon>
        <taxon>Chloroflexota</taxon>
        <taxon>Ktedonobacteria</taxon>
        <taxon>Ktedonobacterales</taxon>
        <taxon>Ktedonobacteraceae</taxon>
        <taxon>Ktedonospora</taxon>
    </lineage>
</organism>
<dbReference type="PRINTS" id="PR00038">
    <property type="entry name" value="HTHLUXR"/>
</dbReference>
<dbReference type="InterPro" id="IPR036388">
    <property type="entry name" value="WH-like_DNA-bd_sf"/>
</dbReference>
<dbReference type="GO" id="GO:0043531">
    <property type="term" value="F:ADP binding"/>
    <property type="evidence" value="ECO:0007669"/>
    <property type="project" value="InterPro"/>
</dbReference>
<dbReference type="InterPro" id="IPR000792">
    <property type="entry name" value="Tscrpt_reg_LuxR_C"/>
</dbReference>
<dbReference type="EMBL" id="BNJF01000001">
    <property type="protein sequence ID" value="GHO45012.1"/>
    <property type="molecule type" value="Genomic_DNA"/>
</dbReference>
<proteinExistence type="predicted"/>
<evidence type="ECO:0000313" key="3">
    <source>
        <dbReference type="Proteomes" id="UP000612362"/>
    </source>
</evidence>
<dbReference type="Pfam" id="PF13401">
    <property type="entry name" value="AAA_22"/>
    <property type="match status" value="1"/>
</dbReference>
<evidence type="ECO:0000259" key="1">
    <source>
        <dbReference type="PROSITE" id="PS50043"/>
    </source>
</evidence>
<dbReference type="SUPFAM" id="SSF46894">
    <property type="entry name" value="C-terminal effector domain of the bipartite response regulators"/>
    <property type="match status" value="1"/>
</dbReference>
<sequence length="1044" mass="116193">MPRAPLPSIIKDRLLLLDSAGNPLSHVLVGSSAWYAWLDEELHTSFAYKSESGSFTARREKQRRGWYWYAYRKRENKLRKVYLGKVEELTSERLRQAAVELAGSSDQRTLSRSSRANETDELLQDAGEAHAGGTLNAAEEASALGTEDVGGAVLSNKFYLLAQLTSLVGRDQEVRDIAALLRRPGVRLLTLTGTGGIGKTRLSLQVATELLDDFADGVYLVLLAAITRPQQVLPAVSYALGLREAGEVELLTRMYAFLKEKHLLLILDNFEQVVAAAPGLVELLARCPHVKILVTSRAVLRVLGEQEYSVTPLPLPTRDQFDEQVLAGYPSLQLFVQRAQAVLPGFHLTAENTSTVAEICRQVDGLPLAIELAAARIKVLSPQALLARLSKRLQILTSTAQDVPERQQTLRKTLDWSYDLLPVREQRLFLRLSIFAGGCTLPMVEYLYGHLEQTLGVKQGKEYLLDDLSSLLDKSLLSRVEQEGFEARYVMLEVIREYGLEHLEKEDDIAAIQHAYAFYWLNQVMHSERAMDNNQAHEMQSIRLEHKNIRTSLLWFAERRQWDHALSIANSLWWFWWAKGYLGEGRRTLEWLLSSADNISPYVRAKALCMTGLMTALQGDFKQAILLAESGSELYTSLLLSLNTDQQETGSIDQLRLKYEFGRGIALWVIGHASVMMSNSERAHSSLEEAMQLLQDKGHRWASATVLERMASLYRDEGDFDKALALGEESLAIYQQSGSIWGQARALWIIGLIHFSRGDLLSSASTLESCVLHSRIVGDRLSMSFAFALLGVLKGLQGDLSNGCEFLEEGLQLAQDMGDRRGMSWGLTLLGWTNVLQGQYEKARARQIESLELLGDANYEYKPFVSYSLEGLALAVLGQGHTTWAVRLWGAAASVRASSTIMPLIPSTLQIIIDGFVRQARSALGEEHFQQAFSEGRTLTPDQVLQAQAQTLLSQPPTFPILSKETNSVMSEATGLEVLTSREIEVLRLLAMGLTSAQIAEKLVISILTVNTHVRSIYSKLGVTSRSAATRYAFEHKLLPSGDA</sequence>
<dbReference type="Gene3D" id="3.40.50.300">
    <property type="entry name" value="P-loop containing nucleotide triphosphate hydrolases"/>
    <property type="match status" value="1"/>
</dbReference>
<dbReference type="InterPro" id="IPR016032">
    <property type="entry name" value="Sig_transdc_resp-reg_C-effctor"/>
</dbReference>
<dbReference type="PANTHER" id="PTHR47691">
    <property type="entry name" value="REGULATOR-RELATED"/>
    <property type="match status" value="1"/>
</dbReference>
<dbReference type="GO" id="GO:0006355">
    <property type="term" value="P:regulation of DNA-templated transcription"/>
    <property type="evidence" value="ECO:0007669"/>
    <property type="project" value="InterPro"/>
</dbReference>
<dbReference type="Gene3D" id="1.10.10.10">
    <property type="entry name" value="Winged helix-like DNA-binding domain superfamily/Winged helix DNA-binding domain"/>
    <property type="match status" value="1"/>
</dbReference>
<dbReference type="PANTHER" id="PTHR47691:SF3">
    <property type="entry name" value="HTH-TYPE TRANSCRIPTIONAL REGULATOR RV0890C-RELATED"/>
    <property type="match status" value="1"/>
</dbReference>
<dbReference type="SUPFAM" id="SSF52540">
    <property type="entry name" value="P-loop containing nucleoside triphosphate hydrolases"/>
    <property type="match status" value="1"/>
</dbReference>
<accession>A0A8J3MQK7</accession>
<dbReference type="SUPFAM" id="SSF48452">
    <property type="entry name" value="TPR-like"/>
    <property type="match status" value="2"/>
</dbReference>
<dbReference type="SMART" id="SM00421">
    <property type="entry name" value="HTH_LUXR"/>
    <property type="match status" value="1"/>
</dbReference>
<dbReference type="Gene3D" id="1.25.40.10">
    <property type="entry name" value="Tetratricopeptide repeat domain"/>
    <property type="match status" value="1"/>
</dbReference>
<evidence type="ECO:0000313" key="2">
    <source>
        <dbReference type="EMBL" id="GHO45012.1"/>
    </source>
</evidence>
<dbReference type="Proteomes" id="UP000612362">
    <property type="component" value="Unassembled WGS sequence"/>
</dbReference>
<dbReference type="InterPro" id="IPR027417">
    <property type="entry name" value="P-loop_NTPase"/>
</dbReference>
<dbReference type="InterPro" id="IPR011990">
    <property type="entry name" value="TPR-like_helical_dom_sf"/>
</dbReference>
<dbReference type="CDD" id="cd06170">
    <property type="entry name" value="LuxR_C_like"/>
    <property type="match status" value="1"/>
</dbReference>
<keyword evidence="3" id="KW-1185">Reference proteome</keyword>
<dbReference type="GO" id="GO:0003677">
    <property type="term" value="F:DNA binding"/>
    <property type="evidence" value="ECO:0007669"/>
    <property type="project" value="InterPro"/>
</dbReference>
<reference evidence="2" key="1">
    <citation type="submission" date="2020-10" db="EMBL/GenBank/DDBJ databases">
        <title>Taxonomic study of unclassified bacteria belonging to the class Ktedonobacteria.</title>
        <authorList>
            <person name="Yabe S."/>
            <person name="Wang C.M."/>
            <person name="Zheng Y."/>
            <person name="Sakai Y."/>
            <person name="Cavaletti L."/>
            <person name="Monciardini P."/>
            <person name="Donadio S."/>
        </authorList>
    </citation>
    <scope>NUCLEOTIDE SEQUENCE</scope>
    <source>
        <strain evidence="2">SOSP1-1</strain>
    </source>
</reference>
<dbReference type="AlphaFoldDB" id="A0A8J3MQK7"/>
<gene>
    <name evidence="2" type="ORF">KSX_31750</name>
</gene>
<protein>
    <recommendedName>
        <fullName evidence="1">HTH luxR-type domain-containing protein</fullName>
    </recommendedName>
</protein>
<dbReference type="SMART" id="SM00028">
    <property type="entry name" value="TPR"/>
    <property type="match status" value="4"/>
</dbReference>
<dbReference type="Pfam" id="PF00196">
    <property type="entry name" value="GerE"/>
    <property type="match status" value="1"/>
</dbReference>
<feature type="domain" description="HTH luxR-type" evidence="1">
    <location>
        <begin position="972"/>
        <end position="1037"/>
    </location>
</feature>
<name>A0A8J3MQK7_9CHLR</name>
<comment type="caution">
    <text evidence="2">The sequence shown here is derived from an EMBL/GenBank/DDBJ whole genome shotgun (WGS) entry which is preliminary data.</text>
</comment>
<dbReference type="PRINTS" id="PR00364">
    <property type="entry name" value="DISEASERSIST"/>
</dbReference>
<dbReference type="PROSITE" id="PS50043">
    <property type="entry name" value="HTH_LUXR_2"/>
    <property type="match status" value="1"/>
</dbReference>
<dbReference type="InterPro" id="IPR049945">
    <property type="entry name" value="AAA_22"/>
</dbReference>